<comment type="caution">
    <text evidence="2">The sequence shown here is derived from an EMBL/GenBank/DDBJ whole genome shotgun (WGS) entry which is preliminary data.</text>
</comment>
<feature type="compositionally biased region" description="Polar residues" evidence="1">
    <location>
        <begin position="23"/>
        <end position="36"/>
    </location>
</feature>
<reference evidence="2 3" key="1">
    <citation type="submission" date="2021-06" db="EMBL/GenBank/DDBJ databases">
        <authorList>
            <person name="Kallberg Y."/>
            <person name="Tangrot J."/>
            <person name="Rosling A."/>
        </authorList>
    </citation>
    <scope>NUCLEOTIDE SEQUENCE [LARGE SCALE GENOMIC DNA]</scope>
    <source>
        <strain evidence="2 3">120-4 pot B 10/14</strain>
    </source>
</reference>
<accession>A0ABN7V2K4</accession>
<organism evidence="2 3">
    <name type="scientific">Gigaspora margarita</name>
    <dbReference type="NCBI Taxonomy" id="4874"/>
    <lineage>
        <taxon>Eukaryota</taxon>
        <taxon>Fungi</taxon>
        <taxon>Fungi incertae sedis</taxon>
        <taxon>Mucoromycota</taxon>
        <taxon>Glomeromycotina</taxon>
        <taxon>Glomeromycetes</taxon>
        <taxon>Diversisporales</taxon>
        <taxon>Gigasporaceae</taxon>
        <taxon>Gigaspora</taxon>
    </lineage>
</organism>
<gene>
    <name evidence="2" type="ORF">GMARGA_LOCUS13627</name>
</gene>
<name>A0ABN7V2K4_GIGMA</name>
<proteinExistence type="predicted"/>
<dbReference type="EMBL" id="CAJVQB010008706">
    <property type="protein sequence ID" value="CAG8722232.1"/>
    <property type="molecule type" value="Genomic_DNA"/>
</dbReference>
<evidence type="ECO:0000313" key="2">
    <source>
        <dbReference type="EMBL" id="CAG8722232.1"/>
    </source>
</evidence>
<dbReference type="Proteomes" id="UP000789901">
    <property type="component" value="Unassembled WGS sequence"/>
</dbReference>
<evidence type="ECO:0000313" key="3">
    <source>
        <dbReference type="Proteomes" id="UP000789901"/>
    </source>
</evidence>
<keyword evidence="3" id="KW-1185">Reference proteome</keyword>
<feature type="compositionally biased region" description="Basic residues" evidence="1">
    <location>
        <begin position="8"/>
        <end position="17"/>
    </location>
</feature>
<feature type="non-terminal residue" evidence="2">
    <location>
        <position position="1"/>
    </location>
</feature>
<sequence length="44" mass="5146">PNIPDKRKQNHYNKNHTGHILTEPSTRKPQPSIANTTKHKRHSH</sequence>
<feature type="region of interest" description="Disordered" evidence="1">
    <location>
        <begin position="1"/>
        <end position="44"/>
    </location>
</feature>
<evidence type="ECO:0000256" key="1">
    <source>
        <dbReference type="SAM" id="MobiDB-lite"/>
    </source>
</evidence>
<protein>
    <submittedName>
        <fullName evidence="2">24375_t:CDS:1</fullName>
    </submittedName>
</protein>